<proteinExistence type="inferred from homology"/>
<dbReference type="Pfam" id="PF00975">
    <property type="entry name" value="Thioesterase"/>
    <property type="match status" value="1"/>
</dbReference>
<evidence type="ECO:0000256" key="3">
    <source>
        <dbReference type="ARBA" id="ARBA00022450"/>
    </source>
</evidence>
<dbReference type="GO" id="GO:0003824">
    <property type="term" value="F:catalytic activity"/>
    <property type="evidence" value="ECO:0007669"/>
    <property type="project" value="InterPro"/>
</dbReference>
<dbReference type="Gene3D" id="1.10.1200.10">
    <property type="entry name" value="ACP-like"/>
    <property type="match status" value="5"/>
</dbReference>
<dbReference type="GO" id="GO:0031177">
    <property type="term" value="F:phosphopantetheine binding"/>
    <property type="evidence" value="ECO:0007669"/>
    <property type="project" value="InterPro"/>
</dbReference>
<comment type="similarity">
    <text evidence="2">Belongs to the ATP-dependent AMP-binding enzyme family.</text>
</comment>
<dbReference type="FunFam" id="3.40.50.12780:FF:000012">
    <property type="entry name" value="Non-ribosomal peptide synthetase"/>
    <property type="match status" value="4"/>
</dbReference>
<dbReference type="PROSITE" id="PS00455">
    <property type="entry name" value="AMP_BINDING"/>
    <property type="match status" value="5"/>
</dbReference>
<dbReference type="InterPro" id="IPR029058">
    <property type="entry name" value="AB_hydrolase_fold"/>
</dbReference>
<dbReference type="Pfam" id="PF00668">
    <property type="entry name" value="Condensation"/>
    <property type="match status" value="6"/>
</dbReference>
<sequence length="6437" mass="681431">MTRTRTAIEDIWPLSPLQEGLLFHAAVGTGASDVYAGQRALALDGPLDAERLRRSWEGLLARHGALRAGFRRRRSGQAVQVVARHAELPWQEADLSGLPEAEAEAEAARLSEAELSAGFDVARGPLLRLLLIRLGERRHRLVMTTHHIVLDGWSLPVLVDELSTVYLAGGDVRALPPIRSYGDYLAWLGRQDREAARSAWRAELAGADEPTLVAPADPARVPLRPEAVLAECSAELTRALEVLARECGVTMATVVQAAWAMVLARLAGRQDVVFGTTVAGRPTDLPGADSLVGLFINTLPVRVELAGGSTVAELLATLQARQVSLLGHQHLGLTEIRQLAGPGAEFDTLVVYENYPRSAAEEPDGPDAVTIRLDGRTRDASHYPLGLIVAPGERMELQLDHRTDLFDRAGAERVLAMLHRVLEGFAADPHVPLARIGLLDDDELVRVTRDWQDIQPEAPCGTLPDMLTEQARRTPDAMALDSDERTLTYAELEDEVGRLARYLIGLGVGPEQRVAVVAERSVGTVIALLAVSMAGGAFVPLDPRHPADRLALVLDESDPVVVLCTEAGRAVLPEDTRERAIALDDPQVMAAVARHTTGPVTDAERTAPLRVTNAAYVIHTSGSTGRPKGVVVSHVGLVNLGLAQVERFGVYVGARVLQFASLSFDAAVSELCMVLCGGGVLVVAGVGGLPPVVSLGEVVAGAGVTHVTVPPGVLAVEEGLLGGLETLVVAGEVCPPGLVERWSVGRRMVNAYGPTEVTVCAAMSGVLGVGVVGSVPIGRPVRNVGVFVLDGFLRPVGVGVTGELYVSGVGLARGYANRSGLTAERFVACPFVGGGGRMYRTGDLVRWTVDGQLEFVGRADEQVKIRGFRIELGEVEAGLAAHPEVDQAVVVMRDGRLIGYVTGAGEVDGEELRAFAATRLPDYMVPSAVVVLGSFPLTVNGKVDRGVLPVPEAVVGGGRGPVTPVEEALCGLFAQVLGLERVGAEEGFFELGGDSLLVMRLIARIRSVFEVSVGVREVFAEPTVAGVARLVESAGVSGGVVLARRERPERVPLSFAQQRMWFLNRMEGGDAEGAAAYNLPFALRLSGRLDVAALEAALGDVADRHESLRTVFPDVEGVPYQEIREGADGRPELVVVDAGEGWRALMQEEAGRGFDVRVDLPWRTVLLRVSREESVLLLVAHHIATDAWSMGVLAKDLQVAYRARLAGAEPGWEALPVQYADYALWQREVLGELDDPGSAVAGQVGFWRGVLEGAPQETVLPFDRPRAAVPSFRSGSVPVGVDAVTHARLVELAAQGGATMFMVVHAALAVLLARMGAGEDLCVGTPVAGRSDAQLDGLAGFFVNTLVLRSDASGNPTFRDLLARVRESDVAAYAHQDVPFERLVDELNPARSAARNPLFQVMLALQNVPEPQWELQGLTVEQVPPAEGLAARFDLSLSLSERHSDDGGADGLRGGILFAADLFDEGTVRRLAQRLVRVLEQVAADPELRVGAVEVLDEAERSAVVAEWNATAGDADVTTVVERFREWAVLTPGAVALRSGGRSLTYAEVDARSDAWACGLVARGVRGESRVGLCLPRGTEMVVAILAVWKAAGAYVPLDPEYPADRLAYMVADSTAEFVLVSDETVGRLPEDVAVVRLDELNGAPDELPEIAVGQLAYVIYTSGSTGRPKGVAVGHASVANLATAMRPVLGVEAGVTALQFASFSFDASVLDVAVTLAAGGTLAIASSDERLDPVALAAMVESSGVEVASVVPSLLGVLEPADVAGIGNWVLGAERLESGLAAKWREGARVWNTYGPTEATVITTAVLLEEGITGEDVSPAIGRPLPNVRTYVLDAYLRPVPAGVTGELYVAGDGLARGYVGRAGLTAERFVACPFGDGDGRMYRTGDLVRWTTDGRLEFVGRSDEQVKIRGFRVELGEVEAVLAAHPEVEQAVAVVREGRLVGYAVGEVDGEELRAFAARRLPDYMVPSAVVVLGSFPLTVNGKVDRAVLPVPEAVVSAGRGPSTPTEEALCGLFAEVLGLEAGSVGVEGSFFELGGDSLLVMRLIARIRSVFEVSVGVREVFAEPTVAGVARLVDAAGVSGGVVLARRERPERVPLSFAQQRMWFLNRMDGGDAEGAAAYNLPFALRLSGSVDVEVLEAALGDIADRHESLRTVFPDAEGVPYQEIREGVEGRPRLQVVEAGEGWRAVMREETARGFDLAVELPWRTVLLRVSREESVLLLVAHHIATDAWSMGVLAKDLQVAYRARLAGAEPGWEPLPVQYADYALWQREVLGELDDPGSAGAAQVAFWRETLEGAEQETVLPFDRPRPAVPSFRSGSVPVGVDAVTHARLVELAAQGGATMFMVVHAALAVLLARMGAGEDLCVGTPVAGRSDAQVEGLAGFFVNTLVLRSDVAGDPSFVEVLRRVREADLAAYANQDVPFERLVDELNPTRSAARNPLFQVMLALQNVPEAQWELEGLAVEQIPPAEDPAARFDLSLTLSECQSDDGSADGLRGGILYSADLFDEGTVRRLAGRLARVLEQVAADPRVRLGDLDLLEESERSEVVEEWNATDLDVEPSTVVERFREWAVLTPGAVALRSGGRSLTYAEVDERSDAWARGLVARGVGRESRVGLCLPRGTEMVVAILAVWKAAGAYVPLDPEYPADRLAYMVADSGAELVLAVEETAELLDGEAVLLNGLAIESEEPIDVRIGFDDLAYVIYTSGSTGRPKGVAVGHASVANLATAMRPVLSVEPGVTALQFASFSFDASVLDVAVTLAAGGTLAIASSDERLDPVALAAMVEACGVGVASVVPSLLGVLEPGDVAGVGNWVLGAERLESGLAAKWREGARVWNTYGPTEATVITTAVLLEEGITGEDAAPAIGRPLPNVRTYVLDTYLRPVPAGVTGELYVAGDGLARGYVGRADLTAERFVACPFGDGDGDGGGRMYRTGDLARWLPDGSGQLAFVGRVDEQVKIRGFRVELGEVEAVLAAHPEVEQAVAVVREGRLVGYAVGEVDGEELRAFAARRLPDYMVPSVVVVLDTLPLTANGKVDHAALPVPDLGLGGSRGPTTPTEEILCGLFAELLGLEAGSVGVEGSFFELGGDSLLVMRLIARIRSVLEVSVGVREVFAEPTVAGVARLVESAGVSGGVVLARRERPERVPLSFAQQRMWFLNRMDGADAEGAAAYNLPFALRLSGSVDVGALEAALGDVADRHESLRTVFPDVEGVPYQEIREGVEGRPRLQVVEAGEQWRELMQVEAGRGFDVQAELPWRTVLLRVSREESVLLLVAHHIATDAWSMGVLAADLQTAYRSRLSGQAPGWEALPVQYADYALWQREVLGELDDPGSAGAAQVGFWRGVLEGAPQETVLPFDRPRPAVPSFRSGTVPIGVDAATHARLVELAAQGGATMFMVVHAALAVLLARMGAGEDLCVGTPVAGRSDAQLEELAGFFVNTLVLRSDASGDPTFREVLRRVRETDLAAYANQDVPFERLVDELGVARSAVRNPLFQVMLALQNVPQAQWELEGLTVEEVPPASDPAARFDLSVAMNEFRTADGDPDGLRGGILFAADLFDEGTVRRLAERLARVLEQVAADPELRLGAVEVLDEAERSAIVGEWNATAGDADVTTVVERFREWAVLTPGAVALRSGGRSLTYAEVDARSDAWACGLVARGVGRESRVGLCLPRGTEMVVAILAVWKAGGAYVPLDPEYPSDRLAYMVADSTAEFVLVSDETAGRLPEDVAVVRLDELNGAPDELPELAAGQLAYVIYTSGSTGRPKGVAVGHASVANLATAMRPVLGVEPGVTALQFASFSFDASVLDVAVTLAAGGTLAIASSDERLDPVALAAMVESTGVEVASVVPSLLGVLEPADVAGIGNWVLGAERLESGLAAKWRARTRVWNTYGPTEATVITTAMLLPKGITAEDAPPPIGRPLENVRTHVLDAYLRPVPVGVAGELYIAGDGVARGYIGRPDLTAERFVACPFGDGDGDGGGRMYRTGDLARWMPDGRLEFVGRADEQVKIRGFRVELGEVEAALAAHPDVKTAVAVVRDQRLIGYVLPATGRDPQADPVREFAATRLPDYMVPSAIVLLDALPLTVNGKIDRAALPEPGRAADGDRAPSTPAEEALRTLFAEVLDVEADHVGVERSFFELGGDSLKVMRLIARIRSVLEVTVGVRDVFAEPTVAGVARLVETAGVSGGVVLARRERPERVPLSYAQQRMWFLNRFEESEPDGAGAAAYNLPFALRLSGSVGIDALESALGDIADRHESLRTVFPDVEGVPYQEIREGVEGRPRLHVVAAGERWREVMQDEIGRGFDVRVDLPWRTVLLKVAQEEWVLLLVAHHIASDGWTMGVLANDLQVAYGARLSGQAPGWEPLPVQYADYAMWQREVLGELDDPDSSGAGQVEFWRETLEGVPQETVLPFDRPRPATPSFRSGTVPMGVDAATHARLVELAARGGATMFMVVHAALAVLLARMGAGEDVCIGTPVAGRSDLQLEGLAGFFVNTLVLRSDASGNPTFRDLLARIRESDLSAYANQDVPFERLVDELNPARSAARNPLFQVMLALQNVPEAEWELEGLAVEQIPPAEDPAARFDLSLSLGERWSDSGAPAGLGGGILYSADLFDEGTVRRLAGRLARVLELVAADPRVRLGDLDLLEESERSEVVEEWNATGLDVEPSTVVERFREWAVLTPVAVALRSGGRSLTYAEVDARSDAWARGLVARGVDRESRVGLCLPRGTDMVVAILAVWKAGGAYVPLDPEYPTDRLAYMVHDSTAQFVLISDDTVGRLPEDAATVRLDELEAVPGELPELAAGQLAYVIYTSGSTGRPKGVAVGHASVANLATAMRPVLGVEPGVTALQFASFSFDAAVLDVAVTLAAGGTLAIASTDERLDPSALAAMVEACGVQVASVVPSLLGVLEPGNVAGIGNWVLGAERLESGLAAKWRARSRVWNTYGPTEATVITTAVLLEEGVTGEDAAPAIGRPLPNVRTYVLDTYLRPVPAGVTGELYVTGDGLARGYVNRPDLTAERFVACPFGDGDDGDGGGRMYRTGDLARWTTDGRLEFVGRADEQVKIRGFRVELGEVEAVLAAHPGVRTAVAMVREDRPGNPRLVGYVLPAGFDEQGPAAEVEAGGVREFAATRLPDYMVPSAVVVLDALPLTVNGKLDRAALPVPDPENDGSGLLPRTETEAMLCALFATVLGVDRVAADGNFFDLGGNSALAMHLAGRVRTETGAELNLKQFFGDPTPVGAARILGTKSRPSLVPVEHEGGEAPATAGQRLVWRRAAANPRTRALQSSVALRLRGELDRDALRAALADVAARHDILRTVFAEAPDGGLVQRILTADDPAVLAGLTDLTAVAATEEALPALLAAGSARRFDLESETPWAPALFALSETEHVLLLVLHRIGGDDASRDALVRDVAVAYGARREGRATERAALPLQFADYAVWESRLLADADASAEDATGAKESVAGDQIAYWKEVLADAPPATTLPADRPRPARPSHRAGAVPLQVPATVHDRLMEAARPLGATSVAVVHAGLAMLLARMGAGTDLVLGALLARPAVEGELEAAMGPFAGLLPLRTDVSGDPTFRELLGRVRETSEEAERSGDVPFARITQALGLADETPGDPHPLVQVVLDVRDDTAAKWDNPAVPGLEASLVGLGAQASGFDLTVRLTDRHRDDGGPDGLDGSLEYAEELFDRATAVGLARRLVRLLGQVAADPELRLSQIDILLGESELRRLTEDWNRGAARVPDGTVLAALAESVARDPRAVAVRDGYGLLSRRALDRATAWLAARLERLGMGAGDTVVVAARPGTGWAVAVLGVLRSGAVCLIADPDAPGGPLAAAAALGCAHVAALVVAGGIAAGRAPSGARGTGSGADAVPVLRVEDAIRAGGRRLRRTVAVSDPLPSQPAVVLPARATDGTLVGELVDHRSLLGRVIDRQAASPSAESAGEAALLDTNAPVTELLVGLLAALRGGRTVMLEAVAPTQLSATVPAAAPTQLSATAPAATHATTSLAASSATPSATASSATPSATAPSATSATASAAVAADGRPEREPVSDGVRLPRTARAYVLDEWLRPVPVGVAGDLYVAGPSLARAYLGAPARTAGSLVPDPFGPGGDLMLRTGRRAAWTSDGLVQPRAAETGAGLAAPRRPGRRRDDLDALLPLQSGGSRLPLFCLHHSTGLAWSYAALLRHLPEDLPVYGLQTPGFTDRRAMPSSVDELVADYVARIRTVQPEGPYQLLGWSFGAVLAQAIATELEAQGEQVALLALLDGFPGGHHREDDTGPQGDGDPADGTLVRIDGGADQEGRALLDGPGASNPPADSFSLNMEETKQQMIRLAQEHTPRRFGGGALLFLATEGGLAHMSLAAARTTWERYIDDRIEAFEIAADHVGMLRGEHAAAIGRTVAERLVTPEPEPADGTPRPTPERPVSDDKPVSER</sequence>
<dbReference type="FunFam" id="3.40.50.980:FF:000001">
    <property type="entry name" value="Non-ribosomal peptide synthetase"/>
    <property type="match status" value="5"/>
</dbReference>
<dbReference type="Gene3D" id="3.40.50.1820">
    <property type="entry name" value="alpha/beta hydrolase"/>
    <property type="match status" value="1"/>
</dbReference>
<evidence type="ECO:0000256" key="1">
    <source>
        <dbReference type="ARBA" id="ARBA00001957"/>
    </source>
</evidence>
<dbReference type="EMBL" id="CP163441">
    <property type="protein sequence ID" value="XDQ49175.1"/>
    <property type="molecule type" value="Genomic_DNA"/>
</dbReference>
<feature type="domain" description="Carrier" evidence="6">
    <location>
        <begin position="4107"/>
        <end position="4184"/>
    </location>
</feature>
<dbReference type="FunFam" id="1.10.1200.10:FF:000016">
    <property type="entry name" value="Non-ribosomal peptide synthase"/>
    <property type="match status" value="3"/>
</dbReference>
<dbReference type="InterPro" id="IPR036736">
    <property type="entry name" value="ACP-like_sf"/>
</dbReference>
<reference evidence="7" key="1">
    <citation type="submission" date="2024-07" db="EMBL/GenBank/DDBJ databases">
        <authorList>
            <person name="Yu S.T."/>
        </authorList>
    </citation>
    <scope>NUCLEOTIDE SEQUENCE</scope>
    <source>
        <strain evidence="7">R39</strain>
    </source>
</reference>
<dbReference type="FunFam" id="2.30.38.10:FF:000001">
    <property type="entry name" value="Non-ribosomal peptide synthetase PvdI"/>
    <property type="match status" value="4"/>
</dbReference>
<dbReference type="PROSITE" id="PS00012">
    <property type="entry name" value="PHOSPHOPANTETHEINE"/>
    <property type="match status" value="4"/>
</dbReference>
<feature type="region of interest" description="Disordered" evidence="5">
    <location>
        <begin position="6405"/>
        <end position="6437"/>
    </location>
</feature>
<dbReference type="SMART" id="SM00823">
    <property type="entry name" value="PKS_PP"/>
    <property type="match status" value="5"/>
</dbReference>
<dbReference type="Pfam" id="PF00550">
    <property type="entry name" value="PP-binding"/>
    <property type="match status" value="5"/>
</dbReference>
<dbReference type="InterPro" id="IPR010071">
    <property type="entry name" value="AA_adenyl_dom"/>
</dbReference>
<feature type="compositionally biased region" description="Low complexity" evidence="5">
    <location>
        <begin position="6018"/>
        <end position="6045"/>
    </location>
</feature>
<dbReference type="InterPro" id="IPR001242">
    <property type="entry name" value="Condensation_dom"/>
</dbReference>
<dbReference type="FunFam" id="3.30.300.30:FF:000010">
    <property type="entry name" value="Enterobactin synthetase component F"/>
    <property type="match status" value="2"/>
</dbReference>
<dbReference type="CDD" id="cd05930">
    <property type="entry name" value="A_NRPS"/>
    <property type="match status" value="4"/>
</dbReference>
<dbReference type="NCBIfam" id="NF004282">
    <property type="entry name" value="PRK05691.1"/>
    <property type="match status" value="7"/>
</dbReference>
<dbReference type="Gene3D" id="3.30.559.10">
    <property type="entry name" value="Chloramphenicol acetyltransferase-like domain"/>
    <property type="match status" value="6"/>
</dbReference>
<dbReference type="PANTHER" id="PTHR45527:SF1">
    <property type="entry name" value="FATTY ACID SYNTHASE"/>
    <property type="match status" value="1"/>
</dbReference>
<evidence type="ECO:0000259" key="6">
    <source>
        <dbReference type="PROSITE" id="PS50075"/>
    </source>
</evidence>
<dbReference type="GO" id="GO:0017000">
    <property type="term" value="P:antibiotic biosynthetic process"/>
    <property type="evidence" value="ECO:0007669"/>
    <property type="project" value="UniProtKB-ARBA"/>
</dbReference>
<dbReference type="Gene3D" id="3.40.50.12780">
    <property type="entry name" value="N-terminal domain of ligase-like"/>
    <property type="match status" value="1"/>
</dbReference>
<dbReference type="InterPro" id="IPR023213">
    <property type="entry name" value="CAT-like_dom_sf"/>
</dbReference>
<dbReference type="InterPro" id="IPR009081">
    <property type="entry name" value="PP-bd_ACP"/>
</dbReference>
<dbReference type="InterPro" id="IPR001031">
    <property type="entry name" value="Thioesterase"/>
</dbReference>
<keyword evidence="3" id="KW-0596">Phosphopantetheine</keyword>
<dbReference type="PANTHER" id="PTHR45527">
    <property type="entry name" value="NONRIBOSOMAL PEPTIDE SYNTHETASE"/>
    <property type="match status" value="1"/>
</dbReference>
<feature type="domain" description="Carrier" evidence="6">
    <location>
        <begin position="2003"/>
        <end position="2080"/>
    </location>
</feature>
<dbReference type="PROSITE" id="PS50075">
    <property type="entry name" value="CARRIER"/>
    <property type="match status" value="5"/>
</dbReference>
<protein>
    <submittedName>
        <fullName evidence="7">Non-ribosomal peptide synthase/polyketide synthase</fullName>
    </submittedName>
</protein>
<name>A0AB39R656_9ACTN</name>
<dbReference type="InterPro" id="IPR042099">
    <property type="entry name" value="ANL_N_sf"/>
</dbReference>
<dbReference type="GO" id="GO:0072330">
    <property type="term" value="P:monocarboxylic acid biosynthetic process"/>
    <property type="evidence" value="ECO:0007669"/>
    <property type="project" value="UniProtKB-ARBA"/>
</dbReference>
<dbReference type="NCBIfam" id="NF003417">
    <property type="entry name" value="PRK04813.1"/>
    <property type="match status" value="6"/>
</dbReference>
<dbReference type="InterPro" id="IPR020845">
    <property type="entry name" value="AMP-binding_CS"/>
</dbReference>
<feature type="domain" description="Carrier" evidence="6">
    <location>
        <begin position="5175"/>
        <end position="5250"/>
    </location>
</feature>
<dbReference type="Pfam" id="PF13193">
    <property type="entry name" value="AMP-binding_C"/>
    <property type="match status" value="5"/>
</dbReference>
<dbReference type="GO" id="GO:0044550">
    <property type="term" value="P:secondary metabolite biosynthetic process"/>
    <property type="evidence" value="ECO:0007669"/>
    <property type="project" value="UniProtKB-ARBA"/>
</dbReference>
<organism evidence="7">
    <name type="scientific">Streptomyces sp. R39</name>
    <dbReference type="NCBI Taxonomy" id="3238631"/>
    <lineage>
        <taxon>Bacteria</taxon>
        <taxon>Bacillati</taxon>
        <taxon>Actinomycetota</taxon>
        <taxon>Actinomycetes</taxon>
        <taxon>Kitasatosporales</taxon>
        <taxon>Streptomycetaceae</taxon>
        <taxon>Streptomyces</taxon>
    </lineage>
</organism>
<dbReference type="CDD" id="cd19540">
    <property type="entry name" value="LCL_NRPS-like"/>
    <property type="match status" value="4"/>
</dbReference>
<dbReference type="SUPFAM" id="SSF53474">
    <property type="entry name" value="alpha/beta-Hydrolases"/>
    <property type="match status" value="1"/>
</dbReference>
<dbReference type="Pfam" id="PF00501">
    <property type="entry name" value="AMP-binding"/>
    <property type="match status" value="6"/>
</dbReference>
<dbReference type="InterPro" id="IPR020802">
    <property type="entry name" value="TesA-like"/>
</dbReference>
<dbReference type="GO" id="GO:0005829">
    <property type="term" value="C:cytosol"/>
    <property type="evidence" value="ECO:0007669"/>
    <property type="project" value="TreeGrafter"/>
</dbReference>
<dbReference type="SUPFAM" id="SSF47336">
    <property type="entry name" value="ACP-like"/>
    <property type="match status" value="5"/>
</dbReference>
<feature type="region of interest" description="Disordered" evidence="5">
    <location>
        <begin position="6018"/>
        <end position="6057"/>
    </location>
</feature>
<dbReference type="InterPro" id="IPR000873">
    <property type="entry name" value="AMP-dep_synth/lig_dom"/>
</dbReference>
<evidence type="ECO:0000256" key="4">
    <source>
        <dbReference type="ARBA" id="ARBA00022553"/>
    </source>
</evidence>
<dbReference type="GO" id="GO:0043041">
    <property type="term" value="P:amino acid activation for nonribosomal peptide biosynthetic process"/>
    <property type="evidence" value="ECO:0007669"/>
    <property type="project" value="TreeGrafter"/>
</dbReference>
<dbReference type="Gene3D" id="3.40.50.980">
    <property type="match status" value="10"/>
</dbReference>
<dbReference type="Gene3D" id="3.30.559.30">
    <property type="entry name" value="Nonribosomal peptide synthetase, condensation domain"/>
    <property type="match status" value="6"/>
</dbReference>
<dbReference type="CDD" id="cd19543">
    <property type="entry name" value="DCL_NRPS"/>
    <property type="match status" value="1"/>
</dbReference>
<dbReference type="SUPFAM" id="SSF56801">
    <property type="entry name" value="Acetyl-CoA synthetase-like"/>
    <property type="match status" value="6"/>
</dbReference>
<dbReference type="InterPro" id="IPR025110">
    <property type="entry name" value="AMP-bd_C"/>
</dbReference>
<dbReference type="Gene3D" id="2.30.38.10">
    <property type="entry name" value="Luciferase, Domain 3"/>
    <property type="match status" value="5"/>
</dbReference>
<comment type="cofactor">
    <cofactor evidence="1">
        <name>pantetheine 4'-phosphate</name>
        <dbReference type="ChEBI" id="CHEBI:47942"/>
    </cofactor>
</comment>
<accession>A0AB39R656</accession>
<dbReference type="Gene3D" id="3.30.300.30">
    <property type="match status" value="5"/>
</dbReference>
<evidence type="ECO:0000313" key="7">
    <source>
        <dbReference type="EMBL" id="XDQ49175.1"/>
    </source>
</evidence>
<dbReference type="SMART" id="SM00824">
    <property type="entry name" value="PKS_TE"/>
    <property type="match status" value="1"/>
</dbReference>
<gene>
    <name evidence="7" type="ORF">AB5J52_46735</name>
</gene>
<feature type="compositionally biased region" description="Basic and acidic residues" evidence="5">
    <location>
        <begin position="6423"/>
        <end position="6437"/>
    </location>
</feature>
<keyword evidence="4" id="KW-0597">Phosphoprotein</keyword>
<dbReference type="SUPFAM" id="SSF52777">
    <property type="entry name" value="CoA-dependent acyltransferases"/>
    <property type="match status" value="12"/>
</dbReference>
<dbReference type="InterPro" id="IPR045851">
    <property type="entry name" value="AMP-bd_C_sf"/>
</dbReference>
<dbReference type="NCBIfam" id="TIGR01733">
    <property type="entry name" value="AA-adenyl-dom"/>
    <property type="match status" value="5"/>
</dbReference>
<dbReference type="InterPro" id="IPR006162">
    <property type="entry name" value="Ppantetheine_attach_site"/>
</dbReference>
<feature type="domain" description="Carrier" evidence="6">
    <location>
        <begin position="960"/>
        <end position="1035"/>
    </location>
</feature>
<evidence type="ECO:0000256" key="2">
    <source>
        <dbReference type="ARBA" id="ARBA00006432"/>
    </source>
</evidence>
<dbReference type="GO" id="GO:0008610">
    <property type="term" value="P:lipid biosynthetic process"/>
    <property type="evidence" value="ECO:0007669"/>
    <property type="project" value="UniProtKB-ARBA"/>
</dbReference>
<dbReference type="InterPro" id="IPR020806">
    <property type="entry name" value="PKS_PP-bd"/>
</dbReference>
<dbReference type="RefSeq" id="WP_369227831.1">
    <property type="nucleotide sequence ID" value="NZ_CP163441.1"/>
</dbReference>
<feature type="domain" description="Carrier" evidence="6">
    <location>
        <begin position="3054"/>
        <end position="3131"/>
    </location>
</feature>
<evidence type="ECO:0000256" key="5">
    <source>
        <dbReference type="SAM" id="MobiDB-lite"/>
    </source>
</evidence>